<gene>
    <name evidence="1" type="ORF">HPB49_006799</name>
</gene>
<protein>
    <submittedName>
        <fullName evidence="1">Uncharacterized protein</fullName>
    </submittedName>
</protein>
<dbReference type="Proteomes" id="UP000821865">
    <property type="component" value="Chromosome 10"/>
</dbReference>
<proteinExistence type="predicted"/>
<keyword evidence="2" id="KW-1185">Reference proteome</keyword>
<accession>A0ACB8DNG4</accession>
<comment type="caution">
    <text evidence="1">The sequence shown here is derived from an EMBL/GenBank/DDBJ whole genome shotgun (WGS) entry which is preliminary data.</text>
</comment>
<reference evidence="1" key="1">
    <citation type="submission" date="2020-05" db="EMBL/GenBank/DDBJ databases">
        <title>Large-scale comparative analyses of tick genomes elucidate their genetic diversity and vector capacities.</title>
        <authorList>
            <person name="Jia N."/>
            <person name="Wang J."/>
            <person name="Shi W."/>
            <person name="Du L."/>
            <person name="Sun Y."/>
            <person name="Zhan W."/>
            <person name="Jiang J."/>
            <person name="Wang Q."/>
            <person name="Zhang B."/>
            <person name="Ji P."/>
            <person name="Sakyi L.B."/>
            <person name="Cui X."/>
            <person name="Yuan T."/>
            <person name="Jiang B."/>
            <person name="Yang W."/>
            <person name="Lam T.T.-Y."/>
            <person name="Chang Q."/>
            <person name="Ding S."/>
            <person name="Wang X."/>
            <person name="Zhu J."/>
            <person name="Ruan X."/>
            <person name="Zhao L."/>
            <person name="Wei J."/>
            <person name="Que T."/>
            <person name="Du C."/>
            <person name="Cheng J."/>
            <person name="Dai P."/>
            <person name="Han X."/>
            <person name="Huang E."/>
            <person name="Gao Y."/>
            <person name="Liu J."/>
            <person name="Shao H."/>
            <person name="Ye R."/>
            <person name="Li L."/>
            <person name="Wei W."/>
            <person name="Wang X."/>
            <person name="Wang C."/>
            <person name="Yang T."/>
            <person name="Huo Q."/>
            <person name="Li W."/>
            <person name="Guo W."/>
            <person name="Chen H."/>
            <person name="Zhou L."/>
            <person name="Ni X."/>
            <person name="Tian J."/>
            <person name="Zhou Y."/>
            <person name="Sheng Y."/>
            <person name="Liu T."/>
            <person name="Pan Y."/>
            <person name="Xia L."/>
            <person name="Li J."/>
            <person name="Zhao F."/>
            <person name="Cao W."/>
        </authorList>
    </citation>
    <scope>NUCLEOTIDE SEQUENCE</scope>
    <source>
        <strain evidence="1">Dsil-2018</strain>
    </source>
</reference>
<sequence length="831" mass="95179">MPNKCCVPQCRGNYDSTCKVRVFRFPQDDELRRKWLRAIPRDSFVPSQYSRVCELHFAPEDITQEASYIDEKTGRTVTAPLLSQRILPGVIPSKFLSCPAYLSKECARRESPDSKRKRLEAAAIQAAIAESAETSRRDQEADTVQCISDIASHIRSRKSTFWHCIESGERLLLFHIVEDEAPSIKYSLVVKADLTTTFHFMKRPTNKLGRNFCVPPTASSKRVVTEFLDSVEAWDTNVAYSPTKRHTDEIVEAISFLLSKLSTPTEEDNGHAIQFLTELLKLLSKNKERRRYSTEFMVFCCLLFTISPHAYKYMRSYGTITMPHPMTIRSICSSHGMNPQLENEDSTFLRYMKTRISDLDERQRAVTLMLDEIHIKPFFDYKGGNIAGIAQNSTEAATSAMVFMRATSERRMLSGSFGTIVDMYNIEVGQLLRHAYTLSRKALFPTDIEKQNVKLALQVLNETVPPALREIGNKHNLYHVEGTAMFIEIIAKRRKVVNVKTPSKGARLRDEFLEPVFSVEDRKIHFLYNFLDWMEEWKKRTKDCDSGTLTKETHAGLHQTTQGLIEIVRYCLDELKLSYVLLGKIQTDCLEDRFGKYRQLAGSHYHVSIRQVYECENKLRLQSTLPTVATSRSVNEEDEQWQDLDGNANSLRPKCNVVVTEETLTKMKDIIPVLVYVAGYAVYAALKKLKCQKCREALTLNKELSVSVADTHYDLIRAMDREGLVHPTMFVVNAVAHNYAVVEQLSKQEVFLKLSNQRQVVTDLTVELLNNDESSDFDACDDGHSCELLLKYVLWCSTNILLKNFCCRMNDKILESHSKSKKRKLETLSKK</sequence>
<dbReference type="EMBL" id="CM023479">
    <property type="protein sequence ID" value="KAH7973903.1"/>
    <property type="molecule type" value="Genomic_DNA"/>
</dbReference>
<organism evidence="1 2">
    <name type="scientific">Dermacentor silvarum</name>
    <name type="common">Tick</name>
    <dbReference type="NCBI Taxonomy" id="543639"/>
    <lineage>
        <taxon>Eukaryota</taxon>
        <taxon>Metazoa</taxon>
        <taxon>Ecdysozoa</taxon>
        <taxon>Arthropoda</taxon>
        <taxon>Chelicerata</taxon>
        <taxon>Arachnida</taxon>
        <taxon>Acari</taxon>
        <taxon>Parasitiformes</taxon>
        <taxon>Ixodida</taxon>
        <taxon>Ixodoidea</taxon>
        <taxon>Ixodidae</taxon>
        <taxon>Rhipicephalinae</taxon>
        <taxon>Dermacentor</taxon>
    </lineage>
</organism>
<evidence type="ECO:0000313" key="2">
    <source>
        <dbReference type="Proteomes" id="UP000821865"/>
    </source>
</evidence>
<evidence type="ECO:0000313" key="1">
    <source>
        <dbReference type="EMBL" id="KAH7973903.1"/>
    </source>
</evidence>
<name>A0ACB8DNG4_DERSI</name>